<proteinExistence type="predicted"/>
<dbReference type="CTD" id="20204792"/>
<dbReference type="EnsemblMetazoa" id="HelroT174052">
    <property type="protein sequence ID" value="HelroP174052"/>
    <property type="gene ID" value="HelroG174052"/>
</dbReference>
<dbReference type="HOGENOM" id="CLU_1134617_0_0_1"/>
<dbReference type="RefSeq" id="XP_009018850.1">
    <property type="nucleotide sequence ID" value="XM_009020602.1"/>
</dbReference>
<dbReference type="KEGG" id="hro:HELRODRAFT_174052"/>
<gene>
    <name evidence="2" type="primary">20204792</name>
    <name evidence="1" type="ORF">HELRODRAFT_174052</name>
</gene>
<dbReference type="Proteomes" id="UP000015101">
    <property type="component" value="Unassembled WGS sequence"/>
</dbReference>
<evidence type="ECO:0000313" key="2">
    <source>
        <dbReference type="EnsemblMetazoa" id="HelroP174052"/>
    </source>
</evidence>
<dbReference type="EMBL" id="KB096676">
    <property type="protein sequence ID" value="ESO03157.1"/>
    <property type="molecule type" value="Genomic_DNA"/>
</dbReference>
<dbReference type="EMBL" id="AMQM01004798">
    <property type="status" value="NOT_ANNOTATED_CDS"/>
    <property type="molecule type" value="Genomic_DNA"/>
</dbReference>
<protein>
    <submittedName>
        <fullName evidence="1 2">Uncharacterized protein</fullName>
    </submittedName>
</protein>
<dbReference type="InParanoid" id="T1F7J3"/>
<reference evidence="2" key="3">
    <citation type="submission" date="2015-06" db="UniProtKB">
        <authorList>
            <consortium name="EnsemblMetazoa"/>
        </authorList>
    </citation>
    <scope>IDENTIFICATION</scope>
</reference>
<evidence type="ECO:0000313" key="1">
    <source>
        <dbReference type="EMBL" id="ESO03157.1"/>
    </source>
</evidence>
<organism evidence="2 3">
    <name type="scientific">Helobdella robusta</name>
    <name type="common">Californian leech</name>
    <dbReference type="NCBI Taxonomy" id="6412"/>
    <lineage>
        <taxon>Eukaryota</taxon>
        <taxon>Metazoa</taxon>
        <taxon>Spiralia</taxon>
        <taxon>Lophotrochozoa</taxon>
        <taxon>Annelida</taxon>
        <taxon>Clitellata</taxon>
        <taxon>Hirudinea</taxon>
        <taxon>Rhynchobdellida</taxon>
        <taxon>Glossiphoniidae</taxon>
        <taxon>Helobdella</taxon>
    </lineage>
</organism>
<name>T1F7J3_HELRO</name>
<dbReference type="Gene3D" id="2.60.120.260">
    <property type="entry name" value="Galactose-binding domain-like"/>
    <property type="match status" value="1"/>
</dbReference>
<reference evidence="3" key="1">
    <citation type="submission" date="2012-12" db="EMBL/GenBank/DDBJ databases">
        <authorList>
            <person name="Hellsten U."/>
            <person name="Grimwood J."/>
            <person name="Chapman J.A."/>
            <person name="Shapiro H."/>
            <person name="Aerts A."/>
            <person name="Otillar R.P."/>
            <person name="Terry A.Y."/>
            <person name="Boore J.L."/>
            <person name="Simakov O."/>
            <person name="Marletaz F."/>
            <person name="Cho S.-J."/>
            <person name="Edsinger-Gonzales E."/>
            <person name="Havlak P."/>
            <person name="Kuo D.-H."/>
            <person name="Larsson T."/>
            <person name="Lv J."/>
            <person name="Arendt D."/>
            <person name="Savage R."/>
            <person name="Osoegawa K."/>
            <person name="de Jong P."/>
            <person name="Lindberg D.R."/>
            <person name="Seaver E.C."/>
            <person name="Weisblat D.A."/>
            <person name="Putnam N.H."/>
            <person name="Grigoriev I.V."/>
            <person name="Rokhsar D.S."/>
        </authorList>
    </citation>
    <scope>NUCLEOTIDE SEQUENCE</scope>
</reference>
<sequence length="200" mass="22950">MHTAFENESESKALLLCSLACASSTQCIAFNFYHDSYLCETFDSKPRACFIYIENCSHRYLASSFNRNLSVNINFGFATLYIDGEQQPNISNWNMNAATNKISVPFNAKVIAIEVLNFLQKNYIQAFSDDGYIKTDTTWRCSTLPPTLDSNNNNWFDPEYDDSSWPPAINVDTNFKGYYGSLRIWADNRYDAFCRKNLCI</sequence>
<dbReference type="AlphaFoldDB" id="T1F7J3"/>
<reference evidence="1 3" key="2">
    <citation type="journal article" date="2013" name="Nature">
        <title>Insights into bilaterian evolution from three spiralian genomes.</title>
        <authorList>
            <person name="Simakov O."/>
            <person name="Marletaz F."/>
            <person name="Cho S.J."/>
            <person name="Edsinger-Gonzales E."/>
            <person name="Havlak P."/>
            <person name="Hellsten U."/>
            <person name="Kuo D.H."/>
            <person name="Larsson T."/>
            <person name="Lv J."/>
            <person name="Arendt D."/>
            <person name="Savage R."/>
            <person name="Osoegawa K."/>
            <person name="de Jong P."/>
            <person name="Grimwood J."/>
            <person name="Chapman J.A."/>
            <person name="Shapiro H."/>
            <person name="Aerts A."/>
            <person name="Otillar R.P."/>
            <person name="Terry A.Y."/>
            <person name="Boore J.L."/>
            <person name="Grigoriev I.V."/>
            <person name="Lindberg D.R."/>
            <person name="Seaver E.C."/>
            <person name="Weisblat D.A."/>
            <person name="Putnam N.H."/>
            <person name="Rokhsar D.S."/>
        </authorList>
    </citation>
    <scope>NUCLEOTIDE SEQUENCE</scope>
</reference>
<dbReference type="GeneID" id="20204792"/>
<accession>T1F7J3</accession>
<evidence type="ECO:0000313" key="3">
    <source>
        <dbReference type="Proteomes" id="UP000015101"/>
    </source>
</evidence>
<keyword evidence="3" id="KW-1185">Reference proteome</keyword>